<reference evidence="2" key="1">
    <citation type="submission" date="2020-02" db="EMBL/GenBank/DDBJ databases">
        <authorList>
            <person name="Meier V. D."/>
        </authorList>
    </citation>
    <scope>NUCLEOTIDE SEQUENCE</scope>
    <source>
        <strain evidence="2">AVDCRST_MAG68</strain>
    </source>
</reference>
<feature type="compositionally biased region" description="Gly residues" evidence="1">
    <location>
        <begin position="428"/>
        <end position="439"/>
    </location>
</feature>
<feature type="region of interest" description="Disordered" evidence="1">
    <location>
        <begin position="1"/>
        <end position="259"/>
    </location>
</feature>
<evidence type="ECO:0000256" key="1">
    <source>
        <dbReference type="SAM" id="MobiDB-lite"/>
    </source>
</evidence>
<feature type="compositionally biased region" description="Low complexity" evidence="1">
    <location>
        <begin position="402"/>
        <end position="417"/>
    </location>
</feature>
<feature type="compositionally biased region" description="Low complexity" evidence="1">
    <location>
        <begin position="29"/>
        <end position="64"/>
    </location>
</feature>
<organism evidence="2">
    <name type="scientific">uncultured Gemmatimonadota bacterium</name>
    <dbReference type="NCBI Taxonomy" id="203437"/>
    <lineage>
        <taxon>Bacteria</taxon>
        <taxon>Pseudomonadati</taxon>
        <taxon>Gemmatimonadota</taxon>
        <taxon>environmental samples</taxon>
    </lineage>
</organism>
<dbReference type="GO" id="GO:0016787">
    <property type="term" value="F:hydrolase activity"/>
    <property type="evidence" value="ECO:0007669"/>
    <property type="project" value="UniProtKB-KW"/>
</dbReference>
<evidence type="ECO:0000313" key="2">
    <source>
        <dbReference type="EMBL" id="CAA9317639.1"/>
    </source>
</evidence>
<feature type="compositionally biased region" description="Basic residues" evidence="1">
    <location>
        <begin position="384"/>
        <end position="394"/>
    </location>
</feature>
<sequence length="439" mass="46050">EPYHPRPRGGNRRPGARIRLHRHVRPPVLAGRGRPYLRAGARAGRGSHRAGAASRAAPRTGAAHRAGDLRELVRRGEPRVAQQAAGPHRQHRAEQLGGGREGRGRGALPQQAAAGPRSLALGKHPRARPARAGRHAQGARHLPDRPRGRLQGPAAVPRAPRLVHPDPNPPALAGPPADHLGEPVGPPRVGVQHPGGRGSGARRLPRDPVRLRALPRGVPLAPHPGAPAGRRRARRRHRRLPGRGHAPPAPPGRHGDGRRVRAVDERVEGRGDRAAVGAALVARGRAPSHGVPVALLPHAPGRRAAPQPHAVRNGVPLGGDGRDPQPAAGGRRQAAGAHRPLAAGVHGHLERPRLQVRPPPGGRPDPRRARPGAGGLDLLASQLKVRRGRGRLRPRGAPPGAPLHAAARPGAHGGPFRPRGRRRHPGARRGGAEQGAGTV</sequence>
<feature type="compositionally biased region" description="Basic and acidic residues" evidence="1">
    <location>
        <begin position="65"/>
        <end position="78"/>
    </location>
</feature>
<proteinExistence type="predicted"/>
<feature type="non-terminal residue" evidence="2">
    <location>
        <position position="1"/>
    </location>
</feature>
<dbReference type="EMBL" id="CADCTW010000089">
    <property type="protein sequence ID" value="CAA9317639.1"/>
    <property type="molecule type" value="Genomic_DNA"/>
</dbReference>
<feature type="compositionally biased region" description="Basic residues" evidence="1">
    <location>
        <begin position="1"/>
        <end position="25"/>
    </location>
</feature>
<gene>
    <name evidence="2" type="ORF">AVDCRST_MAG68-2749</name>
</gene>
<keyword evidence="2" id="KW-0378">Hydrolase</keyword>
<feature type="non-terminal residue" evidence="2">
    <location>
        <position position="439"/>
    </location>
</feature>
<name>A0A6J4KZQ4_9BACT</name>
<feature type="compositionally biased region" description="Basic residues" evidence="1">
    <location>
        <begin position="229"/>
        <end position="242"/>
    </location>
</feature>
<protein>
    <submittedName>
        <fullName evidence="2">Glycoside hydrolase</fullName>
    </submittedName>
</protein>
<feature type="region of interest" description="Disordered" evidence="1">
    <location>
        <begin position="292"/>
        <end position="439"/>
    </location>
</feature>
<feature type="compositionally biased region" description="Basic residues" evidence="1">
    <location>
        <begin position="123"/>
        <end position="138"/>
    </location>
</feature>
<dbReference type="AlphaFoldDB" id="A0A6J4KZQ4"/>
<feature type="compositionally biased region" description="Low complexity" evidence="1">
    <location>
        <begin position="324"/>
        <end position="340"/>
    </location>
</feature>
<feature type="compositionally biased region" description="Basic residues" evidence="1">
    <location>
        <begin position="418"/>
        <end position="427"/>
    </location>
</feature>
<accession>A0A6J4KZQ4</accession>